<evidence type="ECO:0000256" key="1">
    <source>
        <dbReference type="ARBA" id="ARBA00023002"/>
    </source>
</evidence>
<comment type="caution">
    <text evidence="2">The sequence shown here is derived from an EMBL/GenBank/DDBJ whole genome shotgun (WGS) entry which is preliminary data.</text>
</comment>
<proteinExistence type="predicted"/>
<accession>A0AAW0H0E8</accession>
<evidence type="ECO:0000313" key="2">
    <source>
        <dbReference type="EMBL" id="KAK7696385.1"/>
    </source>
</evidence>
<dbReference type="InterPro" id="IPR025337">
    <property type="entry name" value="Questin_oxidase-like"/>
</dbReference>
<gene>
    <name evidence="2" type="ORF">QCA50_001039</name>
</gene>
<dbReference type="Proteomes" id="UP001385951">
    <property type="component" value="Unassembled WGS sequence"/>
</dbReference>
<protein>
    <submittedName>
        <fullName evidence="2">Uncharacterized protein</fullName>
    </submittedName>
</protein>
<dbReference type="EMBL" id="JASBNA010000001">
    <property type="protein sequence ID" value="KAK7696385.1"/>
    <property type="molecule type" value="Genomic_DNA"/>
</dbReference>
<dbReference type="Pfam" id="PF14027">
    <property type="entry name" value="Questin_oxidase"/>
    <property type="match status" value="1"/>
</dbReference>
<dbReference type="AlphaFoldDB" id="A0AAW0H0E8"/>
<dbReference type="PANTHER" id="PTHR35870:SF1">
    <property type="entry name" value="PROTEIN, PUTATIVE (AFU_ORTHOLOGUE AFUA_5G03330)-RELATED"/>
    <property type="match status" value="1"/>
</dbReference>
<name>A0AAW0H0E8_9APHY</name>
<sequence>MNASPETLNALFPAPSRAPRSFGLAPSRIPGPNAKSVEALREFLKDNHRKRHIFFNDKGFHNHATHHLLAIYAWRPSFPSPGEITTSNWKTHLGDEKYYQAYAHFFTELLLKEGPGSVIEQYVFSKDANIGGGTRTNMVGRFLGGFLHPLIHAGYGAEFGQLGMWAEGLAEACVEQVPVPPAALPESLFVDAGSSGLTEKLASLKLSKNAEGTRVTSCSDNPSPHSC</sequence>
<evidence type="ECO:0000313" key="3">
    <source>
        <dbReference type="Proteomes" id="UP001385951"/>
    </source>
</evidence>
<keyword evidence="3" id="KW-1185">Reference proteome</keyword>
<dbReference type="GO" id="GO:0016491">
    <property type="term" value="F:oxidoreductase activity"/>
    <property type="evidence" value="ECO:0007669"/>
    <property type="project" value="UniProtKB-KW"/>
</dbReference>
<keyword evidence="1" id="KW-0560">Oxidoreductase</keyword>
<reference evidence="2 3" key="1">
    <citation type="submission" date="2022-09" db="EMBL/GenBank/DDBJ databases">
        <authorList>
            <person name="Palmer J.M."/>
        </authorList>
    </citation>
    <scope>NUCLEOTIDE SEQUENCE [LARGE SCALE GENOMIC DNA]</scope>
    <source>
        <strain evidence="2 3">DSM 7382</strain>
    </source>
</reference>
<organism evidence="2 3">
    <name type="scientific">Cerrena zonata</name>
    <dbReference type="NCBI Taxonomy" id="2478898"/>
    <lineage>
        <taxon>Eukaryota</taxon>
        <taxon>Fungi</taxon>
        <taxon>Dikarya</taxon>
        <taxon>Basidiomycota</taxon>
        <taxon>Agaricomycotina</taxon>
        <taxon>Agaricomycetes</taxon>
        <taxon>Polyporales</taxon>
        <taxon>Cerrenaceae</taxon>
        <taxon>Cerrena</taxon>
    </lineage>
</organism>
<dbReference type="PANTHER" id="PTHR35870">
    <property type="entry name" value="PROTEIN, PUTATIVE (AFU_ORTHOLOGUE AFUA_5G03330)-RELATED"/>
    <property type="match status" value="1"/>
</dbReference>